<dbReference type="Proteomes" id="UP000630353">
    <property type="component" value="Unassembled WGS sequence"/>
</dbReference>
<name>A0A918XR99_9PROT</name>
<dbReference type="InterPro" id="IPR000182">
    <property type="entry name" value="GNAT_dom"/>
</dbReference>
<accession>A0A918XR99</accession>
<reference evidence="2" key="1">
    <citation type="journal article" date="2014" name="Int. J. Syst. Evol. Microbiol.">
        <title>Complete genome sequence of Corynebacterium casei LMG S-19264T (=DSM 44701T), isolated from a smear-ripened cheese.</title>
        <authorList>
            <consortium name="US DOE Joint Genome Institute (JGI-PGF)"/>
            <person name="Walter F."/>
            <person name="Albersmeier A."/>
            <person name="Kalinowski J."/>
            <person name="Ruckert C."/>
        </authorList>
    </citation>
    <scope>NUCLEOTIDE SEQUENCE</scope>
    <source>
        <strain evidence="2">KCTC 42651</strain>
    </source>
</reference>
<dbReference type="SUPFAM" id="SSF55729">
    <property type="entry name" value="Acyl-CoA N-acyltransferases (Nat)"/>
    <property type="match status" value="1"/>
</dbReference>
<evidence type="ECO:0000313" key="3">
    <source>
        <dbReference type="Proteomes" id="UP000630353"/>
    </source>
</evidence>
<dbReference type="CDD" id="cd04301">
    <property type="entry name" value="NAT_SF"/>
    <property type="match status" value="1"/>
</dbReference>
<organism evidence="2 3">
    <name type="scientific">Thalassobaculum fulvum</name>
    <dbReference type="NCBI Taxonomy" id="1633335"/>
    <lineage>
        <taxon>Bacteria</taxon>
        <taxon>Pseudomonadati</taxon>
        <taxon>Pseudomonadota</taxon>
        <taxon>Alphaproteobacteria</taxon>
        <taxon>Rhodospirillales</taxon>
        <taxon>Thalassobaculaceae</taxon>
        <taxon>Thalassobaculum</taxon>
    </lineage>
</organism>
<feature type="domain" description="N-acetyltransferase" evidence="1">
    <location>
        <begin position="4"/>
        <end position="187"/>
    </location>
</feature>
<dbReference type="Gene3D" id="3.40.630.30">
    <property type="match status" value="1"/>
</dbReference>
<protein>
    <submittedName>
        <fullName evidence="2">N-acetyltransferase</fullName>
    </submittedName>
</protein>
<sequence length="187" mass="20307">MSTIEIAPLTPDRWSDFEAVMGPRGGAGGCWCMLWRLRKRDFDALKGDGNRDAMRSVVEAGPPPGLLAYDGGSCVGWISVAPRADFPRLETSRVMQPVDDTPVWSVSCFLIAKGHRRRGVGVALLEAACAFAKAHGATVVEGYPVAPGKDGYPDTYAWTGYDSVFRRAGFAEVARRSATRPIMRRSV</sequence>
<dbReference type="EMBL" id="BMZS01000004">
    <property type="protein sequence ID" value="GHD49025.1"/>
    <property type="molecule type" value="Genomic_DNA"/>
</dbReference>
<dbReference type="Pfam" id="PF00583">
    <property type="entry name" value="Acetyltransf_1"/>
    <property type="match status" value="1"/>
</dbReference>
<comment type="caution">
    <text evidence="2">The sequence shown here is derived from an EMBL/GenBank/DDBJ whole genome shotgun (WGS) entry which is preliminary data.</text>
</comment>
<proteinExistence type="predicted"/>
<dbReference type="RefSeq" id="WP_189989093.1">
    <property type="nucleotide sequence ID" value="NZ_BMZS01000004.1"/>
</dbReference>
<evidence type="ECO:0000313" key="2">
    <source>
        <dbReference type="EMBL" id="GHD49025.1"/>
    </source>
</evidence>
<evidence type="ECO:0000259" key="1">
    <source>
        <dbReference type="PROSITE" id="PS51186"/>
    </source>
</evidence>
<dbReference type="PROSITE" id="PS51186">
    <property type="entry name" value="GNAT"/>
    <property type="match status" value="1"/>
</dbReference>
<dbReference type="AlphaFoldDB" id="A0A918XR99"/>
<gene>
    <name evidence="2" type="ORF">GCM10017083_20820</name>
</gene>
<dbReference type="InterPro" id="IPR016181">
    <property type="entry name" value="Acyl_CoA_acyltransferase"/>
</dbReference>
<dbReference type="GO" id="GO:0016747">
    <property type="term" value="F:acyltransferase activity, transferring groups other than amino-acyl groups"/>
    <property type="evidence" value="ECO:0007669"/>
    <property type="project" value="InterPro"/>
</dbReference>
<keyword evidence="3" id="KW-1185">Reference proteome</keyword>
<reference evidence="2" key="2">
    <citation type="submission" date="2020-09" db="EMBL/GenBank/DDBJ databases">
        <authorList>
            <person name="Sun Q."/>
            <person name="Kim S."/>
        </authorList>
    </citation>
    <scope>NUCLEOTIDE SEQUENCE</scope>
    <source>
        <strain evidence="2">KCTC 42651</strain>
    </source>
</reference>